<evidence type="ECO:0000313" key="2">
    <source>
        <dbReference type="Proteomes" id="UP000274920"/>
    </source>
</evidence>
<dbReference type="Proteomes" id="UP000274920">
    <property type="component" value="Unassembled WGS sequence"/>
</dbReference>
<comment type="caution">
    <text evidence="1">The sequence shown here is derived from an EMBL/GenBank/DDBJ whole genome shotgun (WGS) entry which is preliminary data.</text>
</comment>
<proteinExistence type="predicted"/>
<dbReference type="EMBL" id="RHJS01000002">
    <property type="protein sequence ID" value="RRK35013.1"/>
    <property type="molecule type" value="Genomic_DNA"/>
</dbReference>
<reference evidence="1" key="1">
    <citation type="submission" date="2018-10" db="EMBL/GenBank/DDBJ databases">
        <title>Schaedlerella arabinophila gen. nov. sp. nov., isolated from the mouse intestinal tract and comparative analysis with the genome of the closely related altered Schaedler flora strain ASF502.</title>
        <authorList>
            <person name="Miyake S."/>
            <person name="Soh M."/>
            <person name="Seedorf H."/>
        </authorList>
    </citation>
    <scope>NUCLEOTIDE SEQUENCE [LARGE SCALE GENOMIC DNA]</scope>
    <source>
        <strain evidence="1">DSM 106076</strain>
    </source>
</reference>
<accession>A0A3R8L4R0</accession>
<evidence type="ECO:0000313" key="1">
    <source>
        <dbReference type="EMBL" id="RRK35013.1"/>
    </source>
</evidence>
<name>A0A3R8L4R0_9FIRM</name>
<dbReference type="RefSeq" id="WP_125130330.1">
    <property type="nucleotide sequence ID" value="NZ_RHJS01000002.1"/>
</dbReference>
<protein>
    <submittedName>
        <fullName evidence="1">Uncharacterized protein</fullName>
    </submittedName>
</protein>
<dbReference type="Gene3D" id="3.90.1720.10">
    <property type="entry name" value="endopeptidase domain like (from Nostoc punctiforme)"/>
    <property type="match status" value="1"/>
</dbReference>
<keyword evidence="2" id="KW-1185">Reference proteome</keyword>
<sequence length="190" mass="22481">MARIYIALVDTPGIFAYLIRRFLKQKYIHVVISMDAELEEAYSFGRRNPFIPVIAGFEKENKEKILRAFPTADYMICEMECTGRQKEQIRQTLEQDMRNRFHYHYAVLGLPFILCGRPFYQKNHYTCSSYIARLLSENGIQVSEKHFSLVTPKDFYEYPDKQVVFEGALEEIVHPEASWKLRKPEAVYEY</sequence>
<organism evidence="1 2">
    <name type="scientific">Schaedlerella arabinosiphila</name>
    <dbReference type="NCBI Taxonomy" id="2044587"/>
    <lineage>
        <taxon>Bacteria</taxon>
        <taxon>Bacillati</taxon>
        <taxon>Bacillota</taxon>
        <taxon>Clostridia</taxon>
        <taxon>Lachnospirales</taxon>
        <taxon>Lachnospiraceae</taxon>
        <taxon>Schaedlerella</taxon>
    </lineage>
</organism>
<dbReference type="AlphaFoldDB" id="A0A3R8L4R0"/>
<gene>
    <name evidence="1" type="ORF">EBB54_29515</name>
</gene>